<feature type="compositionally biased region" description="Basic and acidic residues" evidence="8">
    <location>
        <begin position="153"/>
        <end position="163"/>
    </location>
</feature>
<dbReference type="Gene3D" id="3.40.220.10">
    <property type="entry name" value="Leucine Aminopeptidase, subunit E, domain 1"/>
    <property type="match status" value="3"/>
</dbReference>
<dbReference type="InterPro" id="IPR002589">
    <property type="entry name" value="Macro_dom"/>
</dbReference>
<feature type="compositionally biased region" description="Basic residues" evidence="8">
    <location>
        <begin position="2036"/>
        <end position="2045"/>
    </location>
</feature>
<dbReference type="GO" id="GO:0008270">
    <property type="term" value="F:zinc ion binding"/>
    <property type="evidence" value="ECO:0007669"/>
    <property type="project" value="InterPro"/>
</dbReference>
<feature type="region of interest" description="Disordered" evidence="8">
    <location>
        <begin position="573"/>
        <end position="661"/>
    </location>
</feature>
<comment type="subcellular location">
    <subcellularLocation>
        <location evidence="1">Nucleus</location>
    </subcellularLocation>
</comment>
<evidence type="ECO:0000256" key="7">
    <source>
        <dbReference type="RuleBase" id="RU362114"/>
    </source>
</evidence>
<dbReference type="SMART" id="SM00506">
    <property type="entry name" value="A1pp"/>
    <property type="match status" value="3"/>
</dbReference>
<keyword evidence="6" id="KW-0694">RNA-binding</keyword>
<dbReference type="Gene3D" id="3.30.70.330">
    <property type="match status" value="3"/>
</dbReference>
<dbReference type="GO" id="GO:0005634">
    <property type="term" value="C:nucleus"/>
    <property type="evidence" value="ECO:0007669"/>
    <property type="project" value="UniProtKB-SubCell"/>
</dbReference>
<dbReference type="PANTHER" id="PTHR14453">
    <property type="entry name" value="PARP/ZINC FINGER CCCH TYPE DOMAIN CONTAINING PROTEIN"/>
    <property type="match status" value="1"/>
</dbReference>
<evidence type="ECO:0000259" key="11">
    <source>
        <dbReference type="PROSITE" id="PS51059"/>
    </source>
</evidence>
<feature type="compositionally biased region" description="Basic and acidic residues" evidence="8">
    <location>
        <begin position="194"/>
        <end position="203"/>
    </location>
</feature>
<feature type="compositionally biased region" description="Basic residues" evidence="8">
    <location>
        <begin position="630"/>
        <end position="642"/>
    </location>
</feature>
<dbReference type="Pfam" id="PF00644">
    <property type="entry name" value="PARP"/>
    <property type="match status" value="1"/>
</dbReference>
<feature type="domain" description="Macro" evidence="12">
    <location>
        <begin position="1410"/>
        <end position="1599"/>
    </location>
</feature>
<dbReference type="InterPro" id="IPR012677">
    <property type="entry name" value="Nucleotide-bd_a/b_plait_sf"/>
</dbReference>
<dbReference type="Gene3D" id="3.30.720.50">
    <property type="match status" value="1"/>
</dbReference>
<dbReference type="PROSITE" id="PS50102">
    <property type="entry name" value="RRM"/>
    <property type="match status" value="1"/>
</dbReference>
<feature type="region of interest" description="Disordered" evidence="8">
    <location>
        <begin position="194"/>
        <end position="396"/>
    </location>
</feature>
<feature type="compositionally biased region" description="Basic and acidic residues" evidence="8">
    <location>
        <begin position="1825"/>
        <end position="1835"/>
    </location>
</feature>
<dbReference type="Gene3D" id="3.90.228.10">
    <property type="match status" value="1"/>
</dbReference>
<feature type="region of interest" description="Disordered" evidence="8">
    <location>
        <begin position="1814"/>
        <end position="1835"/>
    </location>
</feature>
<organism evidence="13 14">
    <name type="scientific">Crassostrea virginica</name>
    <name type="common">Eastern oyster</name>
    <dbReference type="NCBI Taxonomy" id="6565"/>
    <lineage>
        <taxon>Eukaryota</taxon>
        <taxon>Metazoa</taxon>
        <taxon>Spiralia</taxon>
        <taxon>Lophotrochozoa</taxon>
        <taxon>Mollusca</taxon>
        <taxon>Bivalvia</taxon>
        <taxon>Autobranchia</taxon>
        <taxon>Pteriomorphia</taxon>
        <taxon>Ostreida</taxon>
        <taxon>Ostreoidea</taxon>
        <taxon>Ostreidae</taxon>
        <taxon>Crassostrea</taxon>
    </lineage>
</organism>
<dbReference type="PROSITE" id="PS51059">
    <property type="entry name" value="PARP_CATALYTIC"/>
    <property type="match status" value="1"/>
</dbReference>
<evidence type="ECO:0000256" key="5">
    <source>
        <dbReference type="ARBA" id="ARBA00023242"/>
    </source>
</evidence>
<feature type="region of interest" description="Disordered" evidence="8">
    <location>
        <begin position="153"/>
        <end position="172"/>
    </location>
</feature>
<dbReference type="Pfam" id="PF23085">
    <property type="entry name" value="RRM_PARP14_3"/>
    <property type="match status" value="2"/>
</dbReference>
<dbReference type="InterPro" id="IPR043472">
    <property type="entry name" value="Macro_dom-like"/>
</dbReference>
<dbReference type="PROSITE" id="PS51154">
    <property type="entry name" value="MACRO"/>
    <property type="match status" value="3"/>
</dbReference>
<feature type="compositionally biased region" description="Polar residues" evidence="8">
    <location>
        <begin position="326"/>
        <end position="350"/>
    </location>
</feature>
<keyword evidence="5" id="KW-0539">Nucleus</keyword>
<evidence type="ECO:0000256" key="6">
    <source>
        <dbReference type="PROSITE-ProRule" id="PRU00176"/>
    </source>
</evidence>
<feature type="domain" description="Macro" evidence="12">
    <location>
        <begin position="1625"/>
        <end position="1811"/>
    </location>
</feature>
<feature type="domain" description="PARP catalytic" evidence="11">
    <location>
        <begin position="2239"/>
        <end position="2433"/>
    </location>
</feature>
<name>A0A8B8EB98_CRAVI</name>
<feature type="compositionally biased region" description="Polar residues" evidence="8">
    <location>
        <begin position="216"/>
        <end position="225"/>
    </location>
</feature>
<proteinExistence type="predicted"/>
<dbReference type="GO" id="GO:0003714">
    <property type="term" value="F:transcription corepressor activity"/>
    <property type="evidence" value="ECO:0007669"/>
    <property type="project" value="TreeGrafter"/>
</dbReference>
<feature type="compositionally biased region" description="Polar residues" evidence="8">
    <location>
        <begin position="305"/>
        <end position="314"/>
    </location>
</feature>
<dbReference type="OrthoDB" id="6145880at2759"/>
<dbReference type="SMART" id="SM00360">
    <property type="entry name" value="RRM"/>
    <property type="match status" value="3"/>
</dbReference>
<evidence type="ECO:0000256" key="8">
    <source>
        <dbReference type="SAM" id="MobiDB-lite"/>
    </source>
</evidence>
<feature type="region of interest" description="Disordered" evidence="8">
    <location>
        <begin position="2025"/>
        <end position="2059"/>
    </location>
</feature>
<dbReference type="CDD" id="cd01439">
    <property type="entry name" value="TCCD_inducible_PARP_like"/>
    <property type="match status" value="1"/>
</dbReference>
<feature type="compositionally biased region" description="Polar residues" evidence="8">
    <location>
        <begin position="245"/>
        <end position="259"/>
    </location>
</feature>
<dbReference type="GO" id="GO:0003950">
    <property type="term" value="F:NAD+ poly-ADP-ribosyltransferase activity"/>
    <property type="evidence" value="ECO:0007669"/>
    <property type="project" value="UniProtKB-UniRule"/>
</dbReference>
<feature type="compositionally biased region" description="Basic and acidic residues" evidence="8">
    <location>
        <begin position="647"/>
        <end position="660"/>
    </location>
</feature>
<dbReference type="CDD" id="cd02907">
    <property type="entry name" value="Macro_Af1521_BAL-like"/>
    <property type="match status" value="1"/>
</dbReference>
<keyword evidence="3 7" id="KW-0808">Transferase</keyword>
<dbReference type="RefSeq" id="XP_022336781.1">
    <property type="nucleotide sequence ID" value="XM_022481073.1"/>
</dbReference>
<keyword evidence="13" id="KW-1185">Reference proteome</keyword>
<dbReference type="InterPro" id="IPR018123">
    <property type="entry name" value="WWE-dom_subgr"/>
</dbReference>
<dbReference type="InterPro" id="IPR012317">
    <property type="entry name" value="Poly(ADP-ribose)pol_cat_dom"/>
</dbReference>
<dbReference type="InterPro" id="IPR057044">
    <property type="entry name" value="PARP14_KH_1"/>
</dbReference>
<evidence type="ECO:0000256" key="2">
    <source>
        <dbReference type="ARBA" id="ARBA00022676"/>
    </source>
</evidence>
<dbReference type="InterPro" id="IPR037197">
    <property type="entry name" value="WWE_dom_sf"/>
</dbReference>
<dbReference type="InterPro" id="IPR035979">
    <property type="entry name" value="RBD_domain_sf"/>
</dbReference>
<evidence type="ECO:0000313" key="13">
    <source>
        <dbReference type="Proteomes" id="UP000694844"/>
    </source>
</evidence>
<dbReference type="InterPro" id="IPR000504">
    <property type="entry name" value="RRM_dom"/>
</dbReference>
<keyword evidence="2 7" id="KW-0328">Glycosyltransferase</keyword>
<dbReference type="InterPro" id="IPR004170">
    <property type="entry name" value="WWE_dom"/>
</dbReference>
<dbReference type="Pfam" id="PF23084">
    <property type="entry name" value="KH_PARP14_1"/>
    <property type="match status" value="1"/>
</dbReference>
<feature type="domain" description="RRM" evidence="9">
    <location>
        <begin position="753"/>
        <end position="827"/>
    </location>
</feature>
<reference evidence="14" key="1">
    <citation type="submission" date="2025-08" db="UniProtKB">
        <authorList>
            <consortium name="RefSeq"/>
        </authorList>
    </citation>
    <scope>IDENTIFICATION</scope>
    <source>
        <tissue evidence="14">Whole sample</tissue>
    </source>
</reference>
<sequence>MDMSSRIALSRRCILLKKVPDDVDEKCLSQCISGVKHCHRHNEFSLDKPETRWIVRLTTIEAAEKLIKNEEVSVTTSDGKERKLRVGGCPECIIPENWIENGTPETFDLTMFDSIGMASFRRKEEEQNDYKPDEPVGRELCSSMLKGSDIYEKVEKPEEKNPDKYVPPFEIPPISSPFSPKWSTTDDQHIYNSVNEEKTDDPQTYKVGPVVKPDNQVPSSNSHQRSMVDDFHPYNSVKEEEDIGVTTSRSNNEPQTFNVGPSKKPEHHKDDEDPYNTIDDLKLKSYIASGGDTPPPLPKRLGWISNENEPSLSTYMEPVSVKKMDSQQPASTSKDDASTVSVLNSPNTGYENAEKLSIIHSGDNNHLKPVAESPTLTAPESASQEKGKQEVDNVDKEGNDAVYQNLESFKRTENSYAPLAVRSTKTEAEPIPFIGASPLQTGSTSQQPPLQTGFMLPSPGAGGFVENSSNPQNHLQGINAMGLQNQPNVNFAMGNLYPVLHGTPFFPVSQLPEFGISDPSRGDKMVMQHPLTTRMTMPHPQMAGMAMPHPQMAGMAMPYPQMPGMAMPQPQMPGMDMPQPRMSGMDMPQPRMSGMDMPHPQMSGIDMPQPQIGVMPPKPDSKEEIETGRTRQKTSPRKKKPNKSASPRKEDSSNADKSVETEGSFKTIKVKLTQPLSKDTIENYFENKRKSGGGDIESCTITRGNEEEVQEALITFSASTAAKNCLQQKHIVSNTTITVQKYDPSDPSLWDMDKAFVTGLNPTTSEETLMDFLEPVAGVAPIKVQHGGQKDLAVVVFSGKPDFDAMSKRCKKKTLDGSTLSIQMVEKCNAVCVTGINKTITVDTVDNFFCNKRRSGGGEVETVDYKPQDGYCIVYYVNPSDAENVAARGSFIINEKEISVQLFYPCLGFSEEPINWDEMPSVDYQCNGHILKFLKNCKTESDQIEKTLLKNYVHLIWPKSKSGNCVKMQCTITEKVENAKEILKTWQEIAEKEMEKLIERYVVQKHTILKEAWPNVLDQLKTLNIDHPEKVAVLTEKKNCTVIVVGYEENAEALTRKILGLLTAEEMKIQNQAQMIMKNVPLDFHKCQQLWKTHFGKKIKTDFPDVECQIEIDKKEVNFSGKISDVHEAMIKMHEYLMSTKSKSLKISKGRYQIFTAKTVKERFIEELKGKGNKAVWNVTEDKVEMTSSNKKTVDEALEIFQEFIPEKHIKVKELIKVLTTHEWQGCVKELRDRYKEKVNVASSSSEVCVTATKDVFETVYKQVDSVLRTCSEKCSIDKKVVTLSKQQFSYMKYYGKNEIVKIKNAGGLGNLEVTENPALNTIEITGNVEEVKAAEEELMRFVRRLTEDTFNVSKPGAKAFFGSGKGREALKKTGKETSCIIVNRETLRNDQGNRASGGHRGARLEKPKKVAECQLQPLDKKFIVMNGDVTKLTVDVIVNAANEDLDHCGGLALAISRAGGKSIQEESKSYVLSHGKVIDGEAVSAPSPGRLPCKLLVHAVGPRWQGGNKEEEIKLRKAILKCLELADKDKFSSIAVPALSAGIFCYPVDQSVDTILSAIEFYFKNCREGKSSKIKEIYFCDIDDNILRAFIRCLKKKYGQDVKEIDVEEEVHQSSYPDEDIENEPEMHRRSDAKSKIKVISGELARMKVDVIVNSTDKSLDLSLGAISRSLLRAAGDSIQNECRLNHRNGIQPGEVVITKGGNLQCTQVYHGAIKRWDNGKGDALDVFKNFVDKCLHLASKNMMRSIAFPAIGTGRLGYSSELAANTMLNCCQNFLSGNESSSLEEIFFVIYDRDREILQAFQTVLKSGGVSRAAGATTPRYPRRTERGSGSHDKSFKLNKLSIEIRQGDITNERTDVIVNSITDNLNLSYGAASKAILKAAGDSIQKECSRGGISLSNDGYVVTSGGKMYCKHIIHVKTQKTADGWENVVTKALAHADKIGCQSIAFPALGTGVRGVDPADNAKAMFRAMRKCFPKNLQTVRVIIFQKDMVTVFLSTLKSTPQGPLNQVKDYVSGKIKEFGFDQDDGDSSSGSKHSHHSRRDHGSHSNHSNREYSQPPVEDRVTFLILSDTDRNIKKAKDSLDNVYQCKEIEYSRNTLANYQVEEIKKIAKEVDVVFTEKKLLLMGHGYEVSEAAVAILSFLHKVKDKEKAQAIYKYVKWQYETSQDKWLNFRDEVNLQIETAYHAKEKSCVVKDRTGTEYVIDFKNMEEYEKNNRHKKCKIQRLDKGERGSSSVGLPSKWKPMKSDQTMMEVTLRQGDKEYNDVLSHFQTSAGGSVKVSEIRRVQNPSLYLQYAAKRKEIYLRNGKNPEKWLWHGTYPDTVDKIINNGFNRSYCGKHGTSCGAGVYFAVNASYSLGYCSSDSSGCKHMFSVQVATGDVCRGNSSMLVLPPKPGAGSHVTYDSASDNPANPVMFVIFHDSQAYPTYHIIFK</sequence>
<feature type="compositionally biased region" description="Basic and acidic residues" evidence="8">
    <location>
        <begin position="383"/>
        <end position="396"/>
    </location>
</feature>
<dbReference type="GO" id="GO:0003723">
    <property type="term" value="F:RNA binding"/>
    <property type="evidence" value="ECO:0007669"/>
    <property type="project" value="UniProtKB-UniRule"/>
</dbReference>
<evidence type="ECO:0000313" key="14">
    <source>
        <dbReference type="RefSeq" id="XP_022336781.1"/>
    </source>
</evidence>
<feature type="domain" description="WWE" evidence="10">
    <location>
        <begin position="2148"/>
        <end position="2226"/>
    </location>
</feature>
<evidence type="ECO:0000259" key="10">
    <source>
        <dbReference type="PROSITE" id="PS50918"/>
    </source>
</evidence>
<protein>
    <recommendedName>
        <fullName evidence="7">Poly [ADP-ribose] polymerase</fullName>
        <shortName evidence="7">PARP</shortName>
        <ecNumber evidence="7">2.4.2.-</ecNumber>
    </recommendedName>
</protein>
<evidence type="ECO:0000256" key="3">
    <source>
        <dbReference type="ARBA" id="ARBA00022679"/>
    </source>
</evidence>
<evidence type="ECO:0000259" key="9">
    <source>
        <dbReference type="PROSITE" id="PS50102"/>
    </source>
</evidence>
<evidence type="ECO:0000259" key="12">
    <source>
        <dbReference type="PROSITE" id="PS51154"/>
    </source>
</evidence>
<dbReference type="GO" id="GO:0010629">
    <property type="term" value="P:negative regulation of gene expression"/>
    <property type="evidence" value="ECO:0007669"/>
    <property type="project" value="TreeGrafter"/>
</dbReference>
<dbReference type="GO" id="GO:0005737">
    <property type="term" value="C:cytoplasm"/>
    <property type="evidence" value="ECO:0007669"/>
    <property type="project" value="TreeGrafter"/>
</dbReference>
<dbReference type="PANTHER" id="PTHR14453:SF67">
    <property type="entry name" value="POLY [ADP-RIBOSE] POLYMERASE"/>
    <property type="match status" value="1"/>
</dbReference>
<dbReference type="Pfam" id="PF02825">
    <property type="entry name" value="WWE"/>
    <property type="match status" value="1"/>
</dbReference>
<dbReference type="InterPro" id="IPR052056">
    <property type="entry name" value="Mono-ARTD/PARP"/>
</dbReference>
<feature type="domain" description="Macro" evidence="12">
    <location>
        <begin position="1832"/>
        <end position="2004"/>
    </location>
</feature>
<dbReference type="Pfam" id="PF01661">
    <property type="entry name" value="Macro"/>
    <property type="match status" value="3"/>
</dbReference>
<evidence type="ECO:0000256" key="4">
    <source>
        <dbReference type="ARBA" id="ARBA00023027"/>
    </source>
</evidence>
<feature type="compositionally biased region" description="Basic and acidic residues" evidence="8">
    <location>
        <begin position="619"/>
        <end position="629"/>
    </location>
</feature>
<dbReference type="SMART" id="SM00678">
    <property type="entry name" value="WWE"/>
    <property type="match status" value="1"/>
</dbReference>
<dbReference type="SUPFAM" id="SSF54928">
    <property type="entry name" value="RNA-binding domain, RBD"/>
    <property type="match status" value="2"/>
</dbReference>
<gene>
    <name evidence="14" type="primary">LOC111133031</name>
</gene>
<dbReference type="SUPFAM" id="SSF52949">
    <property type="entry name" value="Macro domain-like"/>
    <property type="match status" value="3"/>
</dbReference>
<accession>A0A8B8EB98</accession>
<keyword evidence="4 7" id="KW-0520">NAD</keyword>
<evidence type="ECO:0000256" key="1">
    <source>
        <dbReference type="ARBA" id="ARBA00004123"/>
    </source>
</evidence>
<dbReference type="EC" id="2.4.2.-" evidence="7"/>
<dbReference type="SUPFAM" id="SSF56399">
    <property type="entry name" value="ADP-ribosylation"/>
    <property type="match status" value="1"/>
</dbReference>
<dbReference type="Proteomes" id="UP000694844">
    <property type="component" value="Chromosome 5"/>
</dbReference>
<dbReference type="PROSITE" id="PS50918">
    <property type="entry name" value="WWE"/>
    <property type="match status" value="1"/>
</dbReference>
<dbReference type="SUPFAM" id="SSF117839">
    <property type="entry name" value="WWE domain"/>
    <property type="match status" value="1"/>
</dbReference>
<dbReference type="GeneID" id="111133031"/>